<evidence type="ECO:0000256" key="12">
    <source>
        <dbReference type="SAM" id="Coils"/>
    </source>
</evidence>
<keyword evidence="4 11" id="KW-0158">Chromosome</keyword>
<comment type="caution">
    <text evidence="14">The sequence shown here is derived from an EMBL/GenBank/DDBJ whole genome shotgun (WGS) entry which is preliminary data.</text>
</comment>
<reference evidence="14 15" key="1">
    <citation type="submission" date="2020-11" db="EMBL/GenBank/DDBJ databases">
        <title>Kefir isolates.</title>
        <authorList>
            <person name="Marcisauskas S."/>
            <person name="Kim Y."/>
            <person name="Blasche S."/>
        </authorList>
    </citation>
    <scope>NUCLEOTIDE SEQUENCE [LARGE SCALE GENOMIC DNA]</scope>
    <source>
        <strain evidence="14 15">OG2</strain>
    </source>
</reference>
<accession>A0A9P6W5I3</accession>
<keyword evidence="11" id="KW-0539">Nucleus</keyword>
<dbReference type="GO" id="GO:0007059">
    <property type="term" value="P:chromosome segregation"/>
    <property type="evidence" value="ECO:0007669"/>
    <property type="project" value="InterPro"/>
</dbReference>
<dbReference type="EMBL" id="PUHR01000121">
    <property type="protein sequence ID" value="KAG0664368.1"/>
    <property type="molecule type" value="Genomic_DNA"/>
</dbReference>
<dbReference type="OrthoDB" id="4056921at2759"/>
<evidence type="ECO:0000256" key="4">
    <source>
        <dbReference type="ARBA" id="ARBA00022454"/>
    </source>
</evidence>
<dbReference type="InterPro" id="IPR013255">
    <property type="entry name" value="Spc25_C"/>
</dbReference>
<dbReference type="AlphaFoldDB" id="A0A9P6W5I3"/>
<evidence type="ECO:0000256" key="10">
    <source>
        <dbReference type="ARBA" id="ARBA00023328"/>
    </source>
</evidence>
<dbReference type="Gene3D" id="3.30.457.50">
    <property type="entry name" value="Chromosome segregation protein Spc25"/>
    <property type="match status" value="1"/>
</dbReference>
<keyword evidence="6 11" id="KW-0498">Mitosis</keyword>
<dbReference type="PANTHER" id="PTHR14281:SF0">
    <property type="entry name" value="KINETOCHORE PROTEIN SPC25"/>
    <property type="match status" value="1"/>
</dbReference>
<evidence type="ECO:0000313" key="15">
    <source>
        <dbReference type="Proteomes" id="UP000750334"/>
    </source>
</evidence>
<evidence type="ECO:0000259" key="13">
    <source>
        <dbReference type="Pfam" id="PF08234"/>
    </source>
</evidence>
<keyword evidence="8 12" id="KW-0175">Coiled coil</keyword>
<keyword evidence="7 11" id="KW-0995">Kinetochore</keyword>
<evidence type="ECO:0000256" key="3">
    <source>
        <dbReference type="ARBA" id="ARBA00011562"/>
    </source>
</evidence>
<dbReference type="InterPro" id="IPR045143">
    <property type="entry name" value="Spc25"/>
</dbReference>
<comment type="function">
    <text evidence="1 11">Acts as a component of the essential kinetochore-associated NDC80 complex, which is required for chromosome segregation and spindle checkpoint activity.</text>
</comment>
<comment type="subcellular location">
    <subcellularLocation>
        <location evidence="11">Nucleus</location>
    </subcellularLocation>
    <subcellularLocation>
        <location evidence="11">Chromosome</location>
        <location evidence="11">Centromere</location>
        <location evidence="11">Kinetochore</location>
    </subcellularLocation>
</comment>
<organism evidence="14 15">
    <name type="scientific">Maudiozyma exigua</name>
    <name type="common">Yeast</name>
    <name type="synonym">Kazachstania exigua</name>
    <dbReference type="NCBI Taxonomy" id="34358"/>
    <lineage>
        <taxon>Eukaryota</taxon>
        <taxon>Fungi</taxon>
        <taxon>Dikarya</taxon>
        <taxon>Ascomycota</taxon>
        <taxon>Saccharomycotina</taxon>
        <taxon>Saccharomycetes</taxon>
        <taxon>Saccharomycetales</taxon>
        <taxon>Saccharomycetaceae</taxon>
        <taxon>Maudiozyma</taxon>
    </lineage>
</organism>
<comment type="subunit">
    <text evidence="3">Component of the NDC80 complex, which consists of NDC80, NUF2, SPC24 and SPC25.</text>
</comment>
<evidence type="ECO:0000313" key="14">
    <source>
        <dbReference type="EMBL" id="KAG0664368.1"/>
    </source>
</evidence>
<keyword evidence="9 11" id="KW-0131">Cell cycle</keyword>
<dbReference type="CDD" id="cd23784">
    <property type="entry name" value="RWD_Spc25"/>
    <property type="match status" value="1"/>
</dbReference>
<evidence type="ECO:0000256" key="5">
    <source>
        <dbReference type="ARBA" id="ARBA00022618"/>
    </source>
</evidence>
<keyword evidence="15" id="KW-1185">Reference proteome</keyword>
<gene>
    <name evidence="14" type="primary">SPC25</name>
    <name evidence="14" type="ORF">C6P45_000644</name>
</gene>
<feature type="coiled-coil region" evidence="12">
    <location>
        <begin position="8"/>
        <end position="123"/>
    </location>
</feature>
<feature type="domain" description="Chromosome segregation protein Spc25 C-terminal" evidence="13">
    <location>
        <begin position="156"/>
        <end position="222"/>
    </location>
</feature>
<keyword evidence="5 11" id="KW-0132">Cell division</keyword>
<dbReference type="GO" id="GO:0051301">
    <property type="term" value="P:cell division"/>
    <property type="evidence" value="ECO:0007669"/>
    <property type="project" value="UniProtKB-UniRule"/>
</dbReference>
<comment type="similarity">
    <text evidence="2 11">Belongs to the SPC25 family.</text>
</comment>
<dbReference type="Proteomes" id="UP000750334">
    <property type="component" value="Unassembled WGS sequence"/>
</dbReference>
<dbReference type="GO" id="GO:0031262">
    <property type="term" value="C:Ndc80 complex"/>
    <property type="evidence" value="ECO:0007669"/>
    <property type="project" value="InterPro"/>
</dbReference>
<dbReference type="Pfam" id="PF08234">
    <property type="entry name" value="Spindle_Spc25"/>
    <property type="match status" value="1"/>
</dbReference>
<evidence type="ECO:0000256" key="2">
    <source>
        <dbReference type="ARBA" id="ARBA00006379"/>
    </source>
</evidence>
<evidence type="ECO:0000256" key="11">
    <source>
        <dbReference type="RuleBase" id="RU367150"/>
    </source>
</evidence>
<dbReference type="PANTHER" id="PTHR14281">
    <property type="entry name" value="KINETOCHORE PROTEIN SPC25-RELATED"/>
    <property type="match status" value="1"/>
</dbReference>
<name>A0A9P6W5I3_MAUEX</name>
<keyword evidence="10 11" id="KW-0137">Centromere</keyword>
<evidence type="ECO:0000256" key="1">
    <source>
        <dbReference type="ARBA" id="ARBA00002772"/>
    </source>
</evidence>
<proteinExistence type="inferred from homology"/>
<evidence type="ECO:0000256" key="6">
    <source>
        <dbReference type="ARBA" id="ARBA00022776"/>
    </source>
</evidence>
<evidence type="ECO:0000256" key="8">
    <source>
        <dbReference type="ARBA" id="ARBA00023054"/>
    </source>
</evidence>
<sequence length="228" mass="26176">MGDQSKEYADLKQAMDQFSADVQDALKAKRANVADITNIFKSTALGLTNQINLLNESYETTSKELASLKQEYIEAEAVEEYTKKTHEEYLVRRKRLMQVKEKLDRESQEMEELDKKRHQMLRDFTEKLGQQVNKDDSEVKMYEHLLGINIDSSGAGVISFTFSNYDEMNPQAKCTITLAVDGPSFEIYKPTPRLPSEVRQELLDTLNKENDLSAFIIKARETLIAYSK</sequence>
<dbReference type="GO" id="GO:0005634">
    <property type="term" value="C:nucleus"/>
    <property type="evidence" value="ECO:0007669"/>
    <property type="project" value="UniProtKB-SubCell"/>
</dbReference>
<evidence type="ECO:0000256" key="9">
    <source>
        <dbReference type="ARBA" id="ARBA00023306"/>
    </source>
</evidence>
<protein>
    <recommendedName>
        <fullName evidence="11">Kinetochore protein SPC25</fullName>
    </recommendedName>
</protein>
<evidence type="ECO:0000256" key="7">
    <source>
        <dbReference type="ARBA" id="ARBA00022838"/>
    </source>
</evidence>